<evidence type="ECO:0000259" key="2">
    <source>
        <dbReference type="Pfam" id="PF04717"/>
    </source>
</evidence>
<dbReference type="RefSeq" id="WP_172310335.1">
    <property type="nucleotide sequence ID" value="NZ_WOEY01000042.1"/>
</dbReference>
<evidence type="ECO:0000259" key="4">
    <source>
        <dbReference type="Pfam" id="PF13296"/>
    </source>
</evidence>
<proteinExistence type="predicted"/>
<feature type="domain" description="DUF2345" evidence="3">
    <location>
        <begin position="724"/>
        <end position="863"/>
    </location>
</feature>
<keyword evidence="6" id="KW-1185">Reference proteome</keyword>
<evidence type="ECO:0000313" key="5">
    <source>
        <dbReference type="EMBL" id="NPT41788.1"/>
    </source>
</evidence>
<dbReference type="SUPFAM" id="SSF69279">
    <property type="entry name" value="Phage tail proteins"/>
    <property type="match status" value="2"/>
</dbReference>
<dbReference type="InterPro" id="IPR006533">
    <property type="entry name" value="T6SS_Vgr_RhsGE"/>
</dbReference>
<feature type="compositionally biased region" description="Low complexity" evidence="1">
    <location>
        <begin position="400"/>
        <end position="419"/>
    </location>
</feature>
<dbReference type="Proteomes" id="UP000652198">
    <property type="component" value="Unassembled WGS sequence"/>
</dbReference>
<dbReference type="InterPro" id="IPR028244">
    <property type="entry name" value="T6SS_Rhs_Vgr_dom"/>
</dbReference>
<dbReference type="Pfam" id="PF04717">
    <property type="entry name" value="Phage_base_V"/>
    <property type="match status" value="1"/>
</dbReference>
<dbReference type="InterPro" id="IPR018769">
    <property type="entry name" value="VgrG2_DUF2345"/>
</dbReference>
<evidence type="ECO:0000313" key="6">
    <source>
        <dbReference type="Proteomes" id="UP000652198"/>
    </source>
</evidence>
<evidence type="ECO:0000259" key="3">
    <source>
        <dbReference type="Pfam" id="PF10106"/>
    </source>
</evidence>
<reference evidence="5 6" key="1">
    <citation type="submission" date="2019-11" db="EMBL/GenBank/DDBJ databases">
        <title>Metabolism of dissolved organic matter in forest soils.</title>
        <authorList>
            <person name="Cyle K.T."/>
            <person name="Wilhelm R.C."/>
            <person name="Martinez C.E."/>
        </authorList>
    </citation>
    <scope>NUCLEOTIDE SEQUENCE [LARGE SCALE GENOMIC DNA]</scope>
    <source>
        <strain evidence="5 6">1N</strain>
    </source>
</reference>
<sequence length="941" mass="100789">MNSADLLRAFASPSLTQANRAFRLHWGSAQSSLEQVLIAHRIDISEGLCSGIVGHVTCLSTRADLPLNAFIGLPLSVQMVTDRGALHPICAIVTDARAGQSDGSLATYQLTMRDALSVLEGRTNTRIFRTLSVPDVIEKLLGEWQKKSPALARAFDFDLSSLDRAKYPVRETLLQFHESDADFIRRLCRREGIAWFTAAGKRGADPSSDGAGESPVHTLVLLDDPMKLPKSSAGTVRYHRDAATEARDSITLWSASRQLVPGNVQRASWDYKSATVAQASETSIVDQGEAGNDLAQLLRDAVIDVPHAGDSWSDYERVSKARMLAHELRSANVDGVSGVRDLAVGRWFELTGHPEVDTHPQEERQFIVTTLHHRGENSLPKTLNERAQALFEANRWRVEGPSTGASSSPSAGQGRAASSADEEESRYENTFSCVRRGVPLTPAYDPRIDLPRVYPITALVVGPQGEEVYCDSLGRIKVQLQGLDPDDHAHAQGAGTSGTDKDSAFVRVSSSWAGTNYGHDTLPRIGMEVALDFLNGDPDKMFVTGVLHNGPNMPATFSHTGALPGNRFLSGVKTKEIKGNRYNQLRFDDTAGQISSQLASQHADSQLNLGYLTQPRTDGAGEARGEGAEVRTDAAAALRAAKGILLTTYARNKAVGNHLDRDELTQLLGECTDLFKSLGDYAGQHGGQAADTTSQSALASAFKNWNSSVGETTAPSASASTDPHAIFALGAAEGSVQLTPKTHLTYAGENIDQVAQQHLQLMSGQRLNATAGQGVQMFARGAGIKAIAGEGPVVIQAQADALTANAQKGVKISTNENEVLITAPTIRLVAEDGSYLKIGGGVTLGTNADVKILSASHQWGGPSTDQAVKSSFNNAPTDQRFRLHYPGDSPDAPAPAAHQPYRITTDDGRVIEGTSDANGLTELVKDDAMKILKIDILKPDL</sequence>
<dbReference type="Gene3D" id="4.10.220.110">
    <property type="match status" value="1"/>
</dbReference>
<evidence type="ECO:0000256" key="1">
    <source>
        <dbReference type="SAM" id="MobiDB-lite"/>
    </source>
</evidence>
<dbReference type="EMBL" id="WOEY01000042">
    <property type="protein sequence ID" value="NPT41788.1"/>
    <property type="molecule type" value="Genomic_DNA"/>
</dbReference>
<organism evidence="5 6">
    <name type="scientific">Paraburkholderia solitsugae</name>
    <dbReference type="NCBI Taxonomy" id="2675748"/>
    <lineage>
        <taxon>Bacteria</taxon>
        <taxon>Pseudomonadati</taxon>
        <taxon>Pseudomonadota</taxon>
        <taxon>Betaproteobacteria</taxon>
        <taxon>Burkholderiales</taxon>
        <taxon>Burkholderiaceae</taxon>
        <taxon>Paraburkholderia</taxon>
    </lineage>
</organism>
<feature type="region of interest" description="Disordered" evidence="1">
    <location>
        <begin position="396"/>
        <end position="428"/>
    </location>
</feature>
<dbReference type="Pfam" id="PF13296">
    <property type="entry name" value="T6SS_Vgr"/>
    <property type="match status" value="1"/>
</dbReference>
<feature type="domain" description="Gp5/Type VI secretion system Vgr protein OB-fold" evidence="2">
    <location>
        <begin position="498"/>
        <end position="548"/>
    </location>
</feature>
<dbReference type="Gene3D" id="3.55.50.10">
    <property type="entry name" value="Baseplate protein-like domains"/>
    <property type="match status" value="1"/>
</dbReference>
<feature type="domain" description="Putative type VI secretion system Rhs element associated Vgr" evidence="4">
    <location>
        <begin position="575"/>
        <end position="682"/>
    </location>
</feature>
<dbReference type="NCBIfam" id="TIGR01646">
    <property type="entry name" value="vgr_GE"/>
    <property type="match status" value="1"/>
</dbReference>
<dbReference type="Gene3D" id="2.40.50.230">
    <property type="entry name" value="Gp5 N-terminal domain"/>
    <property type="match status" value="1"/>
</dbReference>
<accession>A0ABX2BPG5</accession>
<gene>
    <name evidence="5" type="primary">vgrG</name>
    <name evidence="5" type="ORF">GNZ12_10755</name>
</gene>
<name>A0ABX2BPG5_9BURK</name>
<comment type="caution">
    <text evidence="5">The sequence shown here is derived from an EMBL/GenBank/DDBJ whole genome shotgun (WGS) entry which is preliminary data.</text>
</comment>
<dbReference type="SUPFAM" id="SSF69255">
    <property type="entry name" value="gp5 N-terminal domain-like"/>
    <property type="match status" value="1"/>
</dbReference>
<protein>
    <submittedName>
        <fullName evidence="5">Type VI secretion system tip protein VgrG</fullName>
    </submittedName>
</protein>
<dbReference type="Pfam" id="PF10106">
    <property type="entry name" value="DUF2345"/>
    <property type="match status" value="1"/>
</dbReference>
<dbReference type="InterPro" id="IPR037026">
    <property type="entry name" value="Vgr_OB-fold_dom_sf"/>
</dbReference>
<dbReference type="InterPro" id="IPR006531">
    <property type="entry name" value="Gp5/Vgr_OB"/>
</dbReference>
<dbReference type="Pfam" id="PF05954">
    <property type="entry name" value="Phage_GPD"/>
    <property type="match status" value="1"/>
</dbReference>
<dbReference type="Gene3D" id="2.30.110.50">
    <property type="match status" value="1"/>
</dbReference>